<organism evidence="1">
    <name type="scientific">Tanacetum cinerariifolium</name>
    <name type="common">Dalmatian daisy</name>
    <name type="synonym">Chrysanthemum cinerariifolium</name>
    <dbReference type="NCBI Taxonomy" id="118510"/>
    <lineage>
        <taxon>Eukaryota</taxon>
        <taxon>Viridiplantae</taxon>
        <taxon>Streptophyta</taxon>
        <taxon>Embryophyta</taxon>
        <taxon>Tracheophyta</taxon>
        <taxon>Spermatophyta</taxon>
        <taxon>Magnoliopsida</taxon>
        <taxon>eudicotyledons</taxon>
        <taxon>Gunneridae</taxon>
        <taxon>Pentapetalae</taxon>
        <taxon>asterids</taxon>
        <taxon>campanulids</taxon>
        <taxon>Asterales</taxon>
        <taxon>Asteraceae</taxon>
        <taxon>Asteroideae</taxon>
        <taxon>Anthemideae</taxon>
        <taxon>Anthemidinae</taxon>
        <taxon>Tanacetum</taxon>
    </lineage>
</organism>
<dbReference type="GO" id="GO:0003964">
    <property type="term" value="F:RNA-directed DNA polymerase activity"/>
    <property type="evidence" value="ECO:0007669"/>
    <property type="project" value="UniProtKB-KW"/>
</dbReference>
<keyword evidence="1" id="KW-0695">RNA-directed DNA polymerase</keyword>
<gene>
    <name evidence="1" type="ORF">Tci_836830</name>
</gene>
<dbReference type="PANTHER" id="PTHR33116">
    <property type="entry name" value="REVERSE TRANSCRIPTASE ZINC-BINDING DOMAIN-CONTAINING PROTEIN-RELATED-RELATED"/>
    <property type="match status" value="1"/>
</dbReference>
<evidence type="ECO:0000313" key="1">
    <source>
        <dbReference type="EMBL" id="GFC64860.1"/>
    </source>
</evidence>
<dbReference type="AlphaFoldDB" id="A0A699QC21"/>
<proteinExistence type="predicted"/>
<keyword evidence="1" id="KW-0548">Nucleotidyltransferase</keyword>
<sequence>MKNQFRYLGVMVGENMARHKAWSDVILKLKSRLSKWKTKFLSIGGRVTLLKSVLGASLLYYMSIFKAPKGVLKEMESIRNNFFIGAVSSDKKITWVAWNKVLASKEKGGLGVSSYYALNRALLLKWVWRFVSQDGSLWAHII</sequence>
<keyword evidence="1" id="KW-0808">Transferase</keyword>
<dbReference type="PANTHER" id="PTHR33116:SF78">
    <property type="entry name" value="OS12G0587133 PROTEIN"/>
    <property type="match status" value="1"/>
</dbReference>
<reference evidence="1" key="1">
    <citation type="journal article" date="2019" name="Sci. Rep.">
        <title>Draft genome of Tanacetum cinerariifolium, the natural source of mosquito coil.</title>
        <authorList>
            <person name="Yamashiro T."/>
            <person name="Shiraishi A."/>
            <person name="Satake H."/>
            <person name="Nakayama K."/>
        </authorList>
    </citation>
    <scope>NUCLEOTIDE SEQUENCE</scope>
</reference>
<comment type="caution">
    <text evidence="1">The sequence shown here is derived from an EMBL/GenBank/DDBJ whole genome shotgun (WGS) entry which is preliminary data.</text>
</comment>
<accession>A0A699QC21</accession>
<name>A0A699QC21_TANCI</name>
<protein>
    <submittedName>
        <fullName evidence="1">RNA-directed DNA polymerase, eukaryota</fullName>
    </submittedName>
</protein>
<dbReference type="EMBL" id="BKCJ011004145">
    <property type="protein sequence ID" value="GFC64860.1"/>
    <property type="molecule type" value="Genomic_DNA"/>
</dbReference>